<reference evidence="1" key="1">
    <citation type="submission" date="2023-04" db="EMBL/GenBank/DDBJ databases">
        <authorList>
            <person name="Vijverberg K."/>
            <person name="Xiong W."/>
            <person name="Schranz E."/>
        </authorList>
    </citation>
    <scope>NUCLEOTIDE SEQUENCE</scope>
</reference>
<accession>A0AA35YK83</accession>
<organism evidence="1 2">
    <name type="scientific">Lactuca saligna</name>
    <name type="common">Willowleaf lettuce</name>
    <dbReference type="NCBI Taxonomy" id="75948"/>
    <lineage>
        <taxon>Eukaryota</taxon>
        <taxon>Viridiplantae</taxon>
        <taxon>Streptophyta</taxon>
        <taxon>Embryophyta</taxon>
        <taxon>Tracheophyta</taxon>
        <taxon>Spermatophyta</taxon>
        <taxon>Magnoliopsida</taxon>
        <taxon>eudicotyledons</taxon>
        <taxon>Gunneridae</taxon>
        <taxon>Pentapetalae</taxon>
        <taxon>asterids</taxon>
        <taxon>campanulids</taxon>
        <taxon>Asterales</taxon>
        <taxon>Asteraceae</taxon>
        <taxon>Cichorioideae</taxon>
        <taxon>Cichorieae</taxon>
        <taxon>Lactucinae</taxon>
        <taxon>Lactuca</taxon>
    </lineage>
</organism>
<dbReference type="Proteomes" id="UP001177003">
    <property type="component" value="Chromosome 3"/>
</dbReference>
<evidence type="ECO:0000313" key="1">
    <source>
        <dbReference type="EMBL" id="CAI9275505.1"/>
    </source>
</evidence>
<sequence length="154" mass="17431">MQTKGEMKKSRIFKPHLAHLNPSPISPMIHQLHPQRTTSPLHPNWNLDRFYLRHPQTIVYHHLILVEFMKSHICNGRESSIRRSHLSDQCFPEKPKGDERGTRVVAASSGELLIPSIDSITNSSSGHEGAAGAVVAGVPRCRRWGRNETTKEWS</sequence>
<proteinExistence type="predicted"/>
<gene>
    <name evidence="1" type="ORF">LSALG_LOCUS15529</name>
</gene>
<keyword evidence="2" id="KW-1185">Reference proteome</keyword>
<protein>
    <submittedName>
        <fullName evidence="1">Uncharacterized protein</fullName>
    </submittedName>
</protein>
<name>A0AA35YK83_LACSI</name>
<dbReference type="AlphaFoldDB" id="A0AA35YK83"/>
<evidence type="ECO:0000313" key="2">
    <source>
        <dbReference type="Proteomes" id="UP001177003"/>
    </source>
</evidence>
<dbReference type="EMBL" id="OX465079">
    <property type="protein sequence ID" value="CAI9275505.1"/>
    <property type="molecule type" value="Genomic_DNA"/>
</dbReference>